<evidence type="ECO:0000313" key="1">
    <source>
        <dbReference type="EMBL" id="CAH2253835.1"/>
    </source>
</evidence>
<dbReference type="Proteomes" id="UP001295444">
    <property type="component" value="Chromosome 02"/>
</dbReference>
<dbReference type="AlphaFoldDB" id="A0AAD1RGQ8"/>
<sequence>HILTKLKMKTYTQGNKAGKHLANLLRQKQANYKMPHLITNTGGKLHNPQDINDGMADYYHSHYNLKTDPTLHQPTPQEIDDFLQTTTLPILTTAPKDIIQNPITT</sequence>
<feature type="non-terminal residue" evidence="1">
    <location>
        <position position="105"/>
    </location>
</feature>
<name>A0AAD1RGQ8_PELCU</name>
<reference evidence="1" key="1">
    <citation type="submission" date="2022-03" db="EMBL/GenBank/DDBJ databases">
        <authorList>
            <person name="Alioto T."/>
            <person name="Alioto T."/>
            <person name="Gomez Garrido J."/>
        </authorList>
    </citation>
    <scope>NUCLEOTIDE SEQUENCE</scope>
</reference>
<organism evidence="1 2">
    <name type="scientific">Pelobates cultripes</name>
    <name type="common">Western spadefoot toad</name>
    <dbReference type="NCBI Taxonomy" id="61616"/>
    <lineage>
        <taxon>Eukaryota</taxon>
        <taxon>Metazoa</taxon>
        <taxon>Chordata</taxon>
        <taxon>Craniata</taxon>
        <taxon>Vertebrata</taxon>
        <taxon>Euteleostomi</taxon>
        <taxon>Amphibia</taxon>
        <taxon>Batrachia</taxon>
        <taxon>Anura</taxon>
        <taxon>Pelobatoidea</taxon>
        <taxon>Pelobatidae</taxon>
        <taxon>Pelobates</taxon>
    </lineage>
</organism>
<gene>
    <name evidence="1" type="ORF">PECUL_23A032623</name>
</gene>
<feature type="non-terminal residue" evidence="1">
    <location>
        <position position="1"/>
    </location>
</feature>
<keyword evidence="2" id="KW-1185">Reference proteome</keyword>
<proteinExistence type="predicted"/>
<accession>A0AAD1RGQ8</accession>
<evidence type="ECO:0000313" key="2">
    <source>
        <dbReference type="Proteomes" id="UP001295444"/>
    </source>
</evidence>
<protein>
    <submittedName>
        <fullName evidence="1">Uncharacterized protein</fullName>
    </submittedName>
</protein>
<dbReference type="EMBL" id="OW240913">
    <property type="protein sequence ID" value="CAH2253835.1"/>
    <property type="molecule type" value="Genomic_DNA"/>
</dbReference>